<dbReference type="PROSITE" id="PS51671">
    <property type="entry name" value="ACT"/>
    <property type="match status" value="1"/>
</dbReference>
<dbReference type="STRING" id="10195.A0A3M7RHT6"/>
<proteinExistence type="predicted"/>
<evidence type="ECO:0000259" key="1">
    <source>
        <dbReference type="PROSITE" id="PS51671"/>
    </source>
</evidence>
<evidence type="ECO:0000313" key="2">
    <source>
        <dbReference type="EMBL" id="RNA23146.1"/>
    </source>
</evidence>
<sequence length="93" mass="10754">MDFDRSLYFRFMDVGLKQLNTVSEEMDDADVVKAVNEKSPKDLPKMHNESFIFTLKNRVGGLARALRVFEESGLNVVHIESRKSLRTNSEYEI</sequence>
<feature type="non-terminal residue" evidence="2">
    <location>
        <position position="93"/>
    </location>
</feature>
<protein>
    <submittedName>
        <fullName evidence="2">Tryptophan 5-hydroxylase 1</fullName>
    </submittedName>
</protein>
<dbReference type="SUPFAM" id="SSF55021">
    <property type="entry name" value="ACT-like"/>
    <property type="match status" value="1"/>
</dbReference>
<dbReference type="InterPro" id="IPR002912">
    <property type="entry name" value="ACT_dom"/>
</dbReference>
<accession>A0A3M7RHT6</accession>
<evidence type="ECO:0000313" key="3">
    <source>
        <dbReference type="Proteomes" id="UP000276133"/>
    </source>
</evidence>
<dbReference type="Proteomes" id="UP000276133">
    <property type="component" value="Unassembled WGS sequence"/>
</dbReference>
<name>A0A3M7RHT6_BRAPC</name>
<organism evidence="2 3">
    <name type="scientific">Brachionus plicatilis</name>
    <name type="common">Marine rotifer</name>
    <name type="synonym">Brachionus muelleri</name>
    <dbReference type="NCBI Taxonomy" id="10195"/>
    <lineage>
        <taxon>Eukaryota</taxon>
        <taxon>Metazoa</taxon>
        <taxon>Spiralia</taxon>
        <taxon>Gnathifera</taxon>
        <taxon>Rotifera</taxon>
        <taxon>Eurotatoria</taxon>
        <taxon>Monogononta</taxon>
        <taxon>Pseudotrocha</taxon>
        <taxon>Ploima</taxon>
        <taxon>Brachionidae</taxon>
        <taxon>Brachionus</taxon>
    </lineage>
</organism>
<dbReference type="Gene3D" id="3.30.70.260">
    <property type="match status" value="1"/>
</dbReference>
<gene>
    <name evidence="2" type="ORF">BpHYR1_007018</name>
</gene>
<reference evidence="2 3" key="1">
    <citation type="journal article" date="2018" name="Sci. Rep.">
        <title>Genomic signatures of local adaptation to the degree of environmental predictability in rotifers.</title>
        <authorList>
            <person name="Franch-Gras L."/>
            <person name="Hahn C."/>
            <person name="Garcia-Roger E.M."/>
            <person name="Carmona M.J."/>
            <person name="Serra M."/>
            <person name="Gomez A."/>
        </authorList>
    </citation>
    <scope>NUCLEOTIDE SEQUENCE [LARGE SCALE GENOMIC DNA]</scope>
    <source>
        <strain evidence="2">HYR1</strain>
    </source>
</reference>
<dbReference type="InterPro" id="IPR045865">
    <property type="entry name" value="ACT-like_dom_sf"/>
</dbReference>
<feature type="domain" description="ACT" evidence="1">
    <location>
        <begin position="50"/>
        <end position="93"/>
    </location>
</feature>
<dbReference type="OrthoDB" id="983542at2759"/>
<dbReference type="AlphaFoldDB" id="A0A3M7RHT6"/>
<comment type="caution">
    <text evidence="2">The sequence shown here is derived from an EMBL/GenBank/DDBJ whole genome shotgun (WGS) entry which is preliminary data.</text>
</comment>
<dbReference type="EMBL" id="REGN01003345">
    <property type="protein sequence ID" value="RNA23146.1"/>
    <property type="molecule type" value="Genomic_DNA"/>
</dbReference>
<keyword evidence="3" id="KW-1185">Reference proteome</keyword>
<dbReference type="Pfam" id="PF01842">
    <property type="entry name" value="ACT"/>
    <property type="match status" value="1"/>
</dbReference>